<dbReference type="AlphaFoldDB" id="A0A8J2UCK6"/>
<keyword evidence="2" id="KW-1185">Reference proteome</keyword>
<reference evidence="1" key="1">
    <citation type="journal article" date="2014" name="Int. J. Syst. Evol. Microbiol.">
        <title>Complete genome sequence of Corynebacterium casei LMG S-19264T (=DSM 44701T), isolated from a smear-ripened cheese.</title>
        <authorList>
            <consortium name="US DOE Joint Genome Institute (JGI-PGF)"/>
            <person name="Walter F."/>
            <person name="Albersmeier A."/>
            <person name="Kalinowski J."/>
            <person name="Ruckert C."/>
        </authorList>
    </citation>
    <scope>NUCLEOTIDE SEQUENCE</scope>
    <source>
        <strain evidence="1">CGMCC 1.15448</strain>
    </source>
</reference>
<organism evidence="1 2">
    <name type="scientific">Puia dinghuensis</name>
    <dbReference type="NCBI Taxonomy" id="1792502"/>
    <lineage>
        <taxon>Bacteria</taxon>
        <taxon>Pseudomonadati</taxon>
        <taxon>Bacteroidota</taxon>
        <taxon>Chitinophagia</taxon>
        <taxon>Chitinophagales</taxon>
        <taxon>Chitinophagaceae</taxon>
        <taxon>Puia</taxon>
    </lineage>
</organism>
<evidence type="ECO:0000313" key="2">
    <source>
        <dbReference type="Proteomes" id="UP000607559"/>
    </source>
</evidence>
<gene>
    <name evidence="1" type="ORF">GCM10011511_23070</name>
</gene>
<evidence type="ECO:0000313" key="1">
    <source>
        <dbReference type="EMBL" id="GGA99125.1"/>
    </source>
</evidence>
<dbReference type="RefSeq" id="WP_229688882.1">
    <property type="nucleotide sequence ID" value="NZ_BMJC01000002.1"/>
</dbReference>
<sequence>MMEKVTTPDTMTTSSQVLGKLRVNHMDNEFRWTPKGFTTTNDKIYRPEDLVIIRTLRFEGLSDSSDMEILYIIKANDGLIGYSLDAYGAYSSHDNEYGYNNFIRQIAEVEHDEQLLFTL</sequence>
<reference evidence="1" key="2">
    <citation type="submission" date="2020-09" db="EMBL/GenBank/DDBJ databases">
        <authorList>
            <person name="Sun Q."/>
            <person name="Zhou Y."/>
        </authorList>
    </citation>
    <scope>NUCLEOTIDE SEQUENCE</scope>
    <source>
        <strain evidence="1">CGMCC 1.15448</strain>
    </source>
</reference>
<proteinExistence type="predicted"/>
<dbReference type="Proteomes" id="UP000607559">
    <property type="component" value="Unassembled WGS sequence"/>
</dbReference>
<accession>A0A8J2UCK6</accession>
<name>A0A8J2UCK6_9BACT</name>
<comment type="caution">
    <text evidence="1">The sequence shown here is derived from an EMBL/GenBank/DDBJ whole genome shotgun (WGS) entry which is preliminary data.</text>
</comment>
<dbReference type="EMBL" id="BMJC01000002">
    <property type="protein sequence ID" value="GGA99125.1"/>
    <property type="molecule type" value="Genomic_DNA"/>
</dbReference>
<protein>
    <submittedName>
        <fullName evidence="1">Uncharacterized protein</fullName>
    </submittedName>
</protein>